<sequence length="352" mass="38496">MSLGITSEITRCRQRRGFTLVELLVVIAIIGVLVALLLPAIQAARESARRMSCTNNLKQIGLSILNYESSSKVLPPGIIPNTPKDRNGFSWLVEILPYAEFTSLGTEMTDRLKENTKMVSGGRGAPRLEAPDVYELDNAPNRQPGELEFSKLQLNVYKCPSDGVRYDDLILNARGEQWEATNYAGVAGSAYARNDQDQVLSYSGFTGAVNTDGCLYFDSKVKFKDVTDGTSNTFLGGERWYQCRSWLTGGRASTDTSHLLYSSKNIDAKYPPNGAFSAGYYVSHVQYGNDPPLPPGGQEIVGLNDLYWGSFHSGGLNFVYADGSVHFIADSIDPITWVSMGSRNGGEVADQP</sequence>
<dbReference type="RefSeq" id="WP_146448514.1">
    <property type="nucleotide sequence ID" value="NZ_SJPS01000001.1"/>
</dbReference>
<dbReference type="InterPro" id="IPR027558">
    <property type="entry name" value="Pre_pil_HX9DG_C"/>
</dbReference>
<feature type="transmembrane region" description="Helical" evidence="1">
    <location>
        <begin position="20"/>
        <end position="41"/>
    </location>
</feature>
<keyword evidence="1" id="KW-0472">Membrane</keyword>
<keyword evidence="1" id="KW-1133">Transmembrane helix</keyword>
<keyword evidence="1" id="KW-0812">Transmembrane</keyword>
<dbReference type="NCBIfam" id="TIGR02532">
    <property type="entry name" value="IV_pilin_GFxxxE"/>
    <property type="match status" value="1"/>
</dbReference>
<dbReference type="Pfam" id="PF07963">
    <property type="entry name" value="N_methyl"/>
    <property type="match status" value="1"/>
</dbReference>
<dbReference type="SUPFAM" id="SSF54523">
    <property type="entry name" value="Pili subunits"/>
    <property type="match status" value="1"/>
</dbReference>
<dbReference type="PANTHER" id="PTHR30093:SF2">
    <property type="entry name" value="TYPE II SECRETION SYSTEM PROTEIN H"/>
    <property type="match status" value="1"/>
</dbReference>
<dbReference type="AlphaFoldDB" id="A0A5C6D3J2"/>
<dbReference type="NCBIfam" id="TIGR04294">
    <property type="entry name" value="pre_pil_HX9DG"/>
    <property type="match status" value="1"/>
</dbReference>
<proteinExistence type="predicted"/>
<evidence type="ECO:0000313" key="4">
    <source>
        <dbReference type="Proteomes" id="UP000318437"/>
    </source>
</evidence>
<name>A0A5C6D3J2_9BACT</name>
<dbReference type="PROSITE" id="PS00409">
    <property type="entry name" value="PROKAR_NTER_METHYL"/>
    <property type="match status" value="1"/>
</dbReference>
<dbReference type="Proteomes" id="UP000318437">
    <property type="component" value="Unassembled WGS sequence"/>
</dbReference>
<comment type="caution">
    <text evidence="3">The sequence shown here is derived from an EMBL/GenBank/DDBJ whole genome shotgun (WGS) entry which is preliminary data.</text>
</comment>
<accession>A0A5C6D3J2</accession>
<reference evidence="3 4" key="1">
    <citation type="submission" date="2019-02" db="EMBL/GenBank/DDBJ databases">
        <title>Deep-cultivation of Planctomycetes and their phenomic and genomic characterization uncovers novel biology.</title>
        <authorList>
            <person name="Wiegand S."/>
            <person name="Jogler M."/>
            <person name="Boedeker C."/>
            <person name="Pinto D."/>
            <person name="Vollmers J."/>
            <person name="Rivas-Marin E."/>
            <person name="Kohn T."/>
            <person name="Peeters S.H."/>
            <person name="Heuer A."/>
            <person name="Rast P."/>
            <person name="Oberbeckmann S."/>
            <person name="Bunk B."/>
            <person name="Jeske O."/>
            <person name="Meyerdierks A."/>
            <person name="Storesund J.E."/>
            <person name="Kallscheuer N."/>
            <person name="Luecker S."/>
            <person name="Lage O.M."/>
            <person name="Pohl T."/>
            <person name="Merkel B.J."/>
            <person name="Hornburger P."/>
            <person name="Mueller R.-W."/>
            <person name="Bruemmer F."/>
            <person name="Labrenz M."/>
            <person name="Spormann A.M."/>
            <person name="Op Den Camp H."/>
            <person name="Overmann J."/>
            <person name="Amann R."/>
            <person name="Jetten M.S.M."/>
            <person name="Mascher T."/>
            <person name="Medema M.H."/>
            <person name="Devos D.P."/>
            <person name="Kaster A.-K."/>
            <person name="Ovreas L."/>
            <person name="Rohde M."/>
            <person name="Galperin M.Y."/>
            <person name="Jogler C."/>
        </authorList>
    </citation>
    <scope>NUCLEOTIDE SEQUENCE [LARGE SCALE GENOMIC DNA]</scope>
    <source>
        <strain evidence="3 4">Pla144</strain>
    </source>
</reference>
<dbReference type="OrthoDB" id="255848at2"/>
<dbReference type="Gene3D" id="3.30.700.10">
    <property type="entry name" value="Glycoprotein, Type 4 Pilin"/>
    <property type="match status" value="1"/>
</dbReference>
<dbReference type="InterPro" id="IPR012902">
    <property type="entry name" value="N_methyl_site"/>
</dbReference>
<gene>
    <name evidence="3" type="ORF">Pla144_11370</name>
</gene>
<evidence type="ECO:0000259" key="2">
    <source>
        <dbReference type="Pfam" id="PF07596"/>
    </source>
</evidence>
<dbReference type="Pfam" id="PF07596">
    <property type="entry name" value="SBP_bac_10"/>
    <property type="match status" value="1"/>
</dbReference>
<protein>
    <submittedName>
        <fullName evidence="3">Putative major pilin subunit</fullName>
    </submittedName>
</protein>
<dbReference type="InterPro" id="IPR045584">
    <property type="entry name" value="Pilin-like"/>
</dbReference>
<feature type="domain" description="DUF1559" evidence="2">
    <location>
        <begin position="42"/>
        <end position="334"/>
    </location>
</feature>
<dbReference type="InterPro" id="IPR011453">
    <property type="entry name" value="DUF1559"/>
</dbReference>
<organism evidence="3 4">
    <name type="scientific">Bythopirellula polymerisocia</name>
    <dbReference type="NCBI Taxonomy" id="2528003"/>
    <lineage>
        <taxon>Bacteria</taxon>
        <taxon>Pseudomonadati</taxon>
        <taxon>Planctomycetota</taxon>
        <taxon>Planctomycetia</taxon>
        <taxon>Pirellulales</taxon>
        <taxon>Lacipirellulaceae</taxon>
        <taxon>Bythopirellula</taxon>
    </lineage>
</organism>
<keyword evidence="4" id="KW-1185">Reference proteome</keyword>
<evidence type="ECO:0000256" key="1">
    <source>
        <dbReference type="SAM" id="Phobius"/>
    </source>
</evidence>
<dbReference type="EMBL" id="SJPS01000001">
    <property type="protein sequence ID" value="TWU30351.1"/>
    <property type="molecule type" value="Genomic_DNA"/>
</dbReference>
<dbReference type="PANTHER" id="PTHR30093">
    <property type="entry name" value="GENERAL SECRETION PATHWAY PROTEIN G"/>
    <property type="match status" value="1"/>
</dbReference>
<evidence type="ECO:0000313" key="3">
    <source>
        <dbReference type="EMBL" id="TWU30351.1"/>
    </source>
</evidence>